<dbReference type="Pfam" id="PF00501">
    <property type="entry name" value="AMP-binding"/>
    <property type="match status" value="1"/>
</dbReference>
<evidence type="ECO:0000313" key="6">
    <source>
        <dbReference type="EMBL" id="HJG80502.1"/>
    </source>
</evidence>
<evidence type="ECO:0000313" key="7">
    <source>
        <dbReference type="Proteomes" id="UP000784435"/>
    </source>
</evidence>
<feature type="domain" description="AMP-binding enzyme C-terminal" evidence="5">
    <location>
        <begin position="468"/>
        <end position="543"/>
    </location>
</feature>
<evidence type="ECO:0000256" key="2">
    <source>
        <dbReference type="ARBA" id="ARBA00022598"/>
    </source>
</evidence>
<dbReference type="PANTHER" id="PTHR43767:SF1">
    <property type="entry name" value="NONRIBOSOMAL PEPTIDE SYNTHASE PES1 (EUROFUNG)-RELATED"/>
    <property type="match status" value="1"/>
</dbReference>
<organism evidence="6 7">
    <name type="scientific">Brevibacterium senegalense</name>
    <dbReference type="NCBI Taxonomy" id="1033736"/>
    <lineage>
        <taxon>Bacteria</taxon>
        <taxon>Bacillati</taxon>
        <taxon>Actinomycetota</taxon>
        <taxon>Actinomycetes</taxon>
        <taxon>Micrococcales</taxon>
        <taxon>Brevibacteriaceae</taxon>
        <taxon>Brevibacterium</taxon>
    </lineage>
</organism>
<dbReference type="EMBL" id="DYUK01000190">
    <property type="protein sequence ID" value="HJG80502.1"/>
    <property type="molecule type" value="Genomic_DNA"/>
</dbReference>
<comment type="caution">
    <text evidence="6">The sequence shown here is derived from an EMBL/GenBank/DDBJ whole genome shotgun (WGS) entry which is preliminary data.</text>
</comment>
<dbReference type="PANTHER" id="PTHR43767">
    <property type="entry name" value="LONG-CHAIN-FATTY-ACID--COA LIGASE"/>
    <property type="match status" value="1"/>
</dbReference>
<protein>
    <submittedName>
        <fullName evidence="6">AMP-binding protein</fullName>
    </submittedName>
</protein>
<gene>
    <name evidence="6" type="ORF">K8V08_08840</name>
</gene>
<evidence type="ECO:0000256" key="3">
    <source>
        <dbReference type="SAM" id="MobiDB-lite"/>
    </source>
</evidence>
<accession>A0A921SP25</accession>
<dbReference type="SUPFAM" id="SSF56801">
    <property type="entry name" value="Acetyl-CoA synthetase-like"/>
    <property type="match status" value="1"/>
</dbReference>
<dbReference type="GO" id="GO:0016878">
    <property type="term" value="F:acid-thiol ligase activity"/>
    <property type="evidence" value="ECO:0007669"/>
    <property type="project" value="UniProtKB-ARBA"/>
</dbReference>
<comment type="similarity">
    <text evidence="1">Belongs to the ATP-dependent AMP-binding enzyme family.</text>
</comment>
<sequence length="551" mass="58654">MKPFSESLTPAHPTMLDAWEHRVRESADQPFLHAFAETLTFGEVDRQAQALATALAGDGVSPGDRVALYTQNDPLFAVGVVAAWKLGAVGVPINPMNTARELRYHLQDSGAVALVTLPTLWDDVAAEVVADTSVRLAVIGRFRRWVTEGDGIREEAVEAVPAQATAAPTGVRLASLEELAGDGDGQSVGASGAVSRPQLGPDDPALLTYTSGTTGSPKGAINTHGNLAFNAETYVQMGGLEAGQPILAIAPLFHITGSVGHLSYAVRGGHPLVLSHRFHPVAVLESIRRWRPVFTIGAITALMAVADSAQLRDGDLDSLQTVYTGGAPVAPSLSDRLEQVYGTYIHGAYGLSESASPLTVVLRGERAPVDPESGSLSVGKAVYDTQVRIVGESGQDLPDGEYGEIWARGPQITPGYWENPEATAAEITDGGFFHTGDVAFRDADGWIYLVDRKKDMINAAGYKVWPREVEGVLYDHPAVSEAAVVGVADDYRGETVAAYVTLKAGQSATVEELTAHCREQLSAYKVPRSIGVLDEMPKTATGKILRRMLRE</sequence>
<dbReference type="InterPro" id="IPR045851">
    <property type="entry name" value="AMP-bd_C_sf"/>
</dbReference>
<dbReference type="InterPro" id="IPR025110">
    <property type="entry name" value="AMP-bd_C"/>
</dbReference>
<dbReference type="Pfam" id="PF13193">
    <property type="entry name" value="AMP-binding_C"/>
    <property type="match status" value="1"/>
</dbReference>
<dbReference type="Gene3D" id="3.40.50.12780">
    <property type="entry name" value="N-terminal domain of ligase-like"/>
    <property type="match status" value="1"/>
</dbReference>
<dbReference type="FunFam" id="3.30.300.30:FF:000008">
    <property type="entry name" value="2,3-dihydroxybenzoate-AMP ligase"/>
    <property type="match status" value="1"/>
</dbReference>
<dbReference type="InterPro" id="IPR000873">
    <property type="entry name" value="AMP-dep_synth/lig_dom"/>
</dbReference>
<name>A0A921SP25_9MICO</name>
<dbReference type="InterPro" id="IPR042099">
    <property type="entry name" value="ANL_N_sf"/>
</dbReference>
<evidence type="ECO:0000259" key="5">
    <source>
        <dbReference type="Pfam" id="PF13193"/>
    </source>
</evidence>
<proteinExistence type="inferred from homology"/>
<feature type="region of interest" description="Disordered" evidence="3">
    <location>
        <begin position="183"/>
        <end position="214"/>
    </location>
</feature>
<reference evidence="6" key="1">
    <citation type="journal article" date="2021" name="PeerJ">
        <title>Extensive microbial diversity within the chicken gut microbiome revealed by metagenomics and culture.</title>
        <authorList>
            <person name="Gilroy R."/>
            <person name="Ravi A."/>
            <person name="Getino M."/>
            <person name="Pursley I."/>
            <person name="Horton D.L."/>
            <person name="Alikhan N.F."/>
            <person name="Baker D."/>
            <person name="Gharbi K."/>
            <person name="Hall N."/>
            <person name="Watson M."/>
            <person name="Adriaenssens E.M."/>
            <person name="Foster-Nyarko E."/>
            <person name="Jarju S."/>
            <person name="Secka A."/>
            <person name="Antonio M."/>
            <person name="Oren A."/>
            <person name="Chaudhuri R.R."/>
            <person name="La Ragione R."/>
            <person name="Hildebrand F."/>
            <person name="Pallen M.J."/>
        </authorList>
    </citation>
    <scope>NUCLEOTIDE SEQUENCE</scope>
    <source>
        <strain evidence="6">ChiGjej5B5-7349</strain>
    </source>
</reference>
<evidence type="ECO:0000259" key="4">
    <source>
        <dbReference type="Pfam" id="PF00501"/>
    </source>
</evidence>
<dbReference type="AlphaFoldDB" id="A0A921SP25"/>
<dbReference type="Gene3D" id="3.30.300.30">
    <property type="match status" value="1"/>
</dbReference>
<dbReference type="Proteomes" id="UP000784435">
    <property type="component" value="Unassembled WGS sequence"/>
</dbReference>
<evidence type="ECO:0000256" key="1">
    <source>
        <dbReference type="ARBA" id="ARBA00006432"/>
    </source>
</evidence>
<dbReference type="InterPro" id="IPR050237">
    <property type="entry name" value="ATP-dep_AMP-bd_enzyme"/>
</dbReference>
<reference evidence="6" key="2">
    <citation type="submission" date="2021-09" db="EMBL/GenBank/DDBJ databases">
        <authorList>
            <person name="Gilroy R."/>
        </authorList>
    </citation>
    <scope>NUCLEOTIDE SEQUENCE</scope>
    <source>
        <strain evidence="6">ChiGjej5B5-7349</strain>
    </source>
</reference>
<keyword evidence="2" id="KW-0436">Ligase</keyword>
<dbReference type="PROSITE" id="PS00455">
    <property type="entry name" value="AMP_BINDING"/>
    <property type="match status" value="1"/>
</dbReference>
<feature type="domain" description="AMP-dependent synthetase/ligase" evidence="4">
    <location>
        <begin position="20"/>
        <end position="417"/>
    </location>
</feature>
<dbReference type="InterPro" id="IPR020845">
    <property type="entry name" value="AMP-binding_CS"/>
</dbReference>